<dbReference type="PANTHER" id="PTHR41339">
    <property type="entry name" value="LIPL48"/>
    <property type="match status" value="1"/>
</dbReference>
<feature type="signal peptide" evidence="1">
    <location>
        <begin position="1"/>
        <end position="18"/>
    </location>
</feature>
<sequence length="535" mass="54644">MKNIQGLFLVGCSALALAGCGPSDIASPGTGGNVIITPAPTPTATPTPTPTGGTVTPASGCPTIADPQGLTDAGTITGPTGTWRVCSLPARINRSITLTKVPGLLYQLPGRVDVGTDGGPTASSADSNVTLTIEPGVIVYGGTGVSWLHVNRGNKISAVGTATAPIVFTSRDNVLGLNTDSSSGQWGGVVLSGRAPITDCSASGATPGTTACERQTEGATDPAIYGGATANDNSGRMSYVQIRYSGYVLSGNSELQSLTLQGVGSGTVLDHIQSVNSSDDAIEVFGGRVNMKRLVLVGAEDDYLDTDTGVKANFQYVIGVQRQGIGNGMIEADSDNALDGQTPRQNVNLANFTFIHRNNTGDTSAAMLLRGGTDYTMVNGVVSAPNYPCLRVSRTQTASVTQDAAIDEFGAPRFRSVAMQCGTTKYVGSSLTADQVAALFGSGSNNNNDAFTPTLASVFINGANESAVAAFDAATLNGVTFNGITLTPAGFFTTTNYIGAVKDAADTWYQGWTCNSTAASFGSGNTGLCTSLPTN</sequence>
<evidence type="ECO:0000256" key="1">
    <source>
        <dbReference type="SAM" id="SignalP"/>
    </source>
</evidence>
<dbReference type="AlphaFoldDB" id="A0A918R5V2"/>
<reference evidence="2" key="1">
    <citation type="journal article" date="2014" name="Int. J. Syst. Evol. Microbiol.">
        <title>Complete genome sequence of Corynebacterium casei LMG S-19264T (=DSM 44701T), isolated from a smear-ripened cheese.</title>
        <authorList>
            <consortium name="US DOE Joint Genome Institute (JGI-PGF)"/>
            <person name="Walter F."/>
            <person name="Albersmeier A."/>
            <person name="Kalinowski J."/>
            <person name="Ruckert C."/>
        </authorList>
    </citation>
    <scope>NUCLEOTIDE SEQUENCE</scope>
    <source>
        <strain evidence="2">KCTC 32422</strain>
    </source>
</reference>
<reference evidence="2" key="2">
    <citation type="submission" date="2020-09" db="EMBL/GenBank/DDBJ databases">
        <authorList>
            <person name="Sun Q."/>
            <person name="Kim S."/>
        </authorList>
    </citation>
    <scope>NUCLEOTIDE SEQUENCE</scope>
    <source>
        <strain evidence="2">KCTC 32422</strain>
    </source>
</reference>
<protein>
    <recommendedName>
        <fullName evidence="4">Lipoprotein</fullName>
    </recommendedName>
</protein>
<dbReference type="PROSITE" id="PS51257">
    <property type="entry name" value="PROKAR_LIPOPROTEIN"/>
    <property type="match status" value="1"/>
</dbReference>
<keyword evidence="3" id="KW-1185">Reference proteome</keyword>
<evidence type="ECO:0000313" key="3">
    <source>
        <dbReference type="Proteomes" id="UP000634139"/>
    </source>
</evidence>
<comment type="caution">
    <text evidence="2">The sequence shown here is derived from an EMBL/GenBank/DDBJ whole genome shotgun (WGS) entry which is preliminary data.</text>
</comment>
<gene>
    <name evidence="2" type="ORF">GCM10011617_02400</name>
</gene>
<name>A0A918R5V2_9SPHN</name>
<organism evidence="2 3">
    <name type="scientific">Novosphingobium arvoryzae</name>
    <dbReference type="NCBI Taxonomy" id="1256514"/>
    <lineage>
        <taxon>Bacteria</taxon>
        <taxon>Pseudomonadati</taxon>
        <taxon>Pseudomonadota</taxon>
        <taxon>Alphaproteobacteria</taxon>
        <taxon>Sphingomonadales</taxon>
        <taxon>Sphingomonadaceae</taxon>
        <taxon>Novosphingobium</taxon>
    </lineage>
</organism>
<dbReference type="Proteomes" id="UP000634139">
    <property type="component" value="Unassembled WGS sequence"/>
</dbReference>
<evidence type="ECO:0000313" key="2">
    <source>
        <dbReference type="EMBL" id="GGZ87251.1"/>
    </source>
</evidence>
<keyword evidence="1" id="KW-0732">Signal</keyword>
<dbReference type="RefSeq" id="WP_189538597.1">
    <property type="nucleotide sequence ID" value="NZ_BMZD01000001.1"/>
</dbReference>
<proteinExistence type="predicted"/>
<feature type="chain" id="PRO_5036678493" description="Lipoprotein" evidence="1">
    <location>
        <begin position="19"/>
        <end position="535"/>
    </location>
</feature>
<evidence type="ECO:0008006" key="4">
    <source>
        <dbReference type="Google" id="ProtNLM"/>
    </source>
</evidence>
<dbReference type="PANTHER" id="PTHR41339:SF1">
    <property type="entry name" value="SECRETED PROTEIN"/>
    <property type="match status" value="1"/>
</dbReference>
<accession>A0A918R5V2</accession>
<dbReference type="EMBL" id="BMZD01000001">
    <property type="protein sequence ID" value="GGZ87251.1"/>
    <property type="molecule type" value="Genomic_DNA"/>
</dbReference>